<evidence type="ECO:0000313" key="4">
    <source>
        <dbReference type="Proteomes" id="UP000323594"/>
    </source>
</evidence>
<dbReference type="RefSeq" id="WP_024751909.1">
    <property type="nucleotide sequence ID" value="NZ_CDNC01000023.1"/>
</dbReference>
<keyword evidence="3" id="KW-1185">Reference proteome</keyword>
<dbReference type="GeneID" id="57753434"/>
<reference evidence="1" key="1">
    <citation type="submission" date="2015-01" db="EMBL/GenBank/DDBJ databases">
        <authorList>
            <person name="Xiang T."/>
            <person name="Song Y."/>
            <person name="Huang L."/>
            <person name="Wang B."/>
            <person name="Wu P."/>
        </authorList>
    </citation>
    <scope>NUCLEOTIDE SEQUENCE [LARGE SCALE GENOMIC DNA]</scope>
    <source>
        <strain evidence="1">V1</strain>
    </source>
</reference>
<dbReference type="Proteomes" id="UP000042527">
    <property type="component" value="Unassembled WGS sequence"/>
</dbReference>
<evidence type="ECO:0000313" key="2">
    <source>
        <dbReference type="EMBL" id="QEJ98409.1"/>
    </source>
</evidence>
<dbReference type="EMBL" id="CP042817">
    <property type="protein sequence ID" value="QEJ98409.1"/>
    <property type="molecule type" value="Genomic_DNA"/>
</dbReference>
<reference evidence="3" key="2">
    <citation type="submission" date="2015-01" db="EMBL/GenBank/DDBJ databases">
        <authorList>
            <person name="Manzoor Shahid"/>
            <person name="Zubair Saima"/>
        </authorList>
    </citation>
    <scope>NUCLEOTIDE SEQUENCE [LARGE SCALE GENOMIC DNA]</scope>
    <source>
        <strain evidence="3">V1</strain>
    </source>
</reference>
<name>A0A0B7GUE7_TREPH</name>
<dbReference type="OrthoDB" id="5393676at2"/>
<organism evidence="1 3">
    <name type="scientific">Treponema phagedenis</name>
    <dbReference type="NCBI Taxonomy" id="162"/>
    <lineage>
        <taxon>Bacteria</taxon>
        <taxon>Pseudomonadati</taxon>
        <taxon>Spirochaetota</taxon>
        <taxon>Spirochaetia</taxon>
        <taxon>Spirochaetales</taxon>
        <taxon>Treponemataceae</taxon>
        <taxon>Treponema</taxon>
    </lineage>
</organism>
<dbReference type="EMBL" id="CDNC01000023">
    <property type="protein sequence ID" value="CEM62108.1"/>
    <property type="molecule type" value="Genomic_DNA"/>
</dbReference>
<dbReference type="InterPro" id="IPR024523">
    <property type="entry name" value="DUF3793"/>
</dbReference>
<gene>
    <name evidence="2" type="ORF">FUT82_10645</name>
    <name evidence="1" type="ORF">TPHV1_30003</name>
</gene>
<evidence type="ECO:0000313" key="3">
    <source>
        <dbReference type="Proteomes" id="UP000042527"/>
    </source>
</evidence>
<dbReference type="AlphaFoldDB" id="A0A0B7GUE7"/>
<reference evidence="2 4" key="3">
    <citation type="submission" date="2019-08" db="EMBL/GenBank/DDBJ databases">
        <authorList>
            <person name="Kuhnert P."/>
        </authorList>
    </citation>
    <scope>NUCLEOTIDE SEQUENCE [LARGE SCALE GENOMIC DNA]</scope>
    <source>
        <strain evidence="2 4">B36.5</strain>
    </source>
</reference>
<accession>A0A0B7GUE7</accession>
<sequence>MLQNTNIEKLFAFHCAPCLAGIKPANLISLSQSFVEELAEYRECFAQKGVFMHMLCNCEQRAQILVYRKKLLEEYLSGAEVTEVLKSFGYHESGCESMLTILAQRMSRRNIPNSCAESFPHEIGLFLGYPPADVLEYIRKEGKTYLFCGYWKVYSEPEKAREIFNQYTECRKLFALQIERGISIYDLVLAA</sequence>
<dbReference type="Pfam" id="PF12672">
    <property type="entry name" value="DUF3793"/>
    <property type="match status" value="1"/>
</dbReference>
<dbReference type="Proteomes" id="UP000323594">
    <property type="component" value="Chromosome"/>
</dbReference>
<protein>
    <submittedName>
        <fullName evidence="2">DUF3793 family protein</fullName>
    </submittedName>
</protein>
<proteinExistence type="predicted"/>
<evidence type="ECO:0000313" key="1">
    <source>
        <dbReference type="EMBL" id="CEM62108.1"/>
    </source>
</evidence>